<dbReference type="InterPro" id="IPR050732">
    <property type="entry name" value="Beta-glucan_modifiers"/>
</dbReference>
<keyword evidence="21" id="KW-1133">Transmembrane helix</keyword>
<evidence type="ECO:0000256" key="18">
    <source>
        <dbReference type="ARBA" id="ARBA00043078"/>
    </source>
</evidence>
<evidence type="ECO:0000256" key="11">
    <source>
        <dbReference type="ARBA" id="ARBA00023136"/>
    </source>
</evidence>
<keyword evidence="14" id="KW-0961">Cell wall biogenesis/degradation</keyword>
<dbReference type="InterPro" id="IPR000490">
    <property type="entry name" value="Glyco_hydro_17"/>
</dbReference>
<comment type="function">
    <text evidence="16">Glucanases play a role in cell expansion during growth, in cell-cell fusion during mating, and in spore release during sporulation. This enzyme may be involved in beta-glucan degradation. Active on laminarin and lichenan.</text>
</comment>
<comment type="subcellular location">
    <subcellularLocation>
        <location evidence="3">Cell membrane</location>
        <topology evidence="3">Single-pass type II membrane protein</topology>
    </subcellularLocation>
    <subcellularLocation>
        <location evidence="2">Secreted</location>
        <location evidence="2">Cell wall</location>
    </subcellularLocation>
</comment>
<feature type="compositionally biased region" description="Polar residues" evidence="20">
    <location>
        <begin position="375"/>
        <end position="390"/>
    </location>
</feature>
<dbReference type="GO" id="GO:0009277">
    <property type="term" value="C:fungal-type cell wall"/>
    <property type="evidence" value="ECO:0007669"/>
    <property type="project" value="TreeGrafter"/>
</dbReference>
<keyword evidence="9" id="KW-0732">Signal</keyword>
<organism evidence="22 23">
    <name type="scientific">Gymnopus androsaceus JB14</name>
    <dbReference type="NCBI Taxonomy" id="1447944"/>
    <lineage>
        <taxon>Eukaryota</taxon>
        <taxon>Fungi</taxon>
        <taxon>Dikarya</taxon>
        <taxon>Basidiomycota</taxon>
        <taxon>Agaricomycotina</taxon>
        <taxon>Agaricomycetes</taxon>
        <taxon>Agaricomycetidae</taxon>
        <taxon>Agaricales</taxon>
        <taxon>Marasmiineae</taxon>
        <taxon>Omphalotaceae</taxon>
        <taxon>Gymnopus</taxon>
    </lineage>
</organism>
<evidence type="ECO:0000256" key="12">
    <source>
        <dbReference type="ARBA" id="ARBA00023180"/>
    </source>
</evidence>
<dbReference type="Proteomes" id="UP000799118">
    <property type="component" value="Unassembled WGS sequence"/>
</dbReference>
<dbReference type="GO" id="GO:0000272">
    <property type="term" value="P:polysaccharide catabolic process"/>
    <property type="evidence" value="ECO:0007669"/>
    <property type="project" value="UniProtKB-KW"/>
</dbReference>
<keyword evidence="21" id="KW-0812">Transmembrane</keyword>
<dbReference type="GO" id="GO:0071555">
    <property type="term" value="P:cell wall organization"/>
    <property type="evidence" value="ECO:0007669"/>
    <property type="project" value="UniProtKB-KW"/>
</dbReference>
<name>A0A6A4II36_9AGAR</name>
<dbReference type="Pfam" id="PF00332">
    <property type="entry name" value="Glyco_hydro_17"/>
    <property type="match status" value="1"/>
</dbReference>
<feature type="region of interest" description="Disordered" evidence="20">
    <location>
        <begin position="368"/>
        <end position="390"/>
    </location>
</feature>
<keyword evidence="15" id="KW-0624">Polysaccharide degradation</keyword>
<comment type="similarity">
    <text evidence="4 19">Belongs to the glycosyl hydrolase 17 family.</text>
</comment>
<proteinExistence type="inferred from homology"/>
<evidence type="ECO:0000256" key="4">
    <source>
        <dbReference type="ARBA" id="ARBA00008773"/>
    </source>
</evidence>
<keyword evidence="7" id="KW-0134">Cell wall</keyword>
<keyword evidence="8" id="KW-0964">Secreted</keyword>
<evidence type="ECO:0000256" key="14">
    <source>
        <dbReference type="ARBA" id="ARBA00023316"/>
    </source>
</evidence>
<evidence type="ECO:0000256" key="19">
    <source>
        <dbReference type="RuleBase" id="RU004335"/>
    </source>
</evidence>
<evidence type="ECO:0000256" key="13">
    <source>
        <dbReference type="ARBA" id="ARBA00023277"/>
    </source>
</evidence>
<dbReference type="GO" id="GO:0009986">
    <property type="term" value="C:cell surface"/>
    <property type="evidence" value="ECO:0007669"/>
    <property type="project" value="TreeGrafter"/>
</dbReference>
<keyword evidence="11 21" id="KW-0472">Membrane</keyword>
<dbReference type="AlphaFoldDB" id="A0A6A4II36"/>
<evidence type="ECO:0000256" key="8">
    <source>
        <dbReference type="ARBA" id="ARBA00022525"/>
    </source>
</evidence>
<evidence type="ECO:0000256" key="15">
    <source>
        <dbReference type="ARBA" id="ARBA00023326"/>
    </source>
</evidence>
<keyword evidence="6" id="KW-1003">Cell membrane</keyword>
<evidence type="ECO:0000256" key="2">
    <source>
        <dbReference type="ARBA" id="ARBA00004191"/>
    </source>
</evidence>
<keyword evidence="23" id="KW-1185">Reference proteome</keyword>
<dbReference type="EMBL" id="ML769389">
    <property type="protein sequence ID" value="KAE9408918.1"/>
    <property type="molecule type" value="Genomic_DNA"/>
</dbReference>
<dbReference type="InterPro" id="IPR017853">
    <property type="entry name" value="GH"/>
</dbReference>
<evidence type="ECO:0000313" key="22">
    <source>
        <dbReference type="EMBL" id="KAE9408918.1"/>
    </source>
</evidence>
<evidence type="ECO:0000256" key="7">
    <source>
        <dbReference type="ARBA" id="ARBA00022512"/>
    </source>
</evidence>
<feature type="region of interest" description="Disordered" evidence="20">
    <location>
        <begin position="46"/>
        <end position="67"/>
    </location>
</feature>
<dbReference type="GO" id="GO:0042973">
    <property type="term" value="F:glucan endo-1,3-beta-D-glucosidase activity"/>
    <property type="evidence" value="ECO:0007669"/>
    <property type="project" value="UniProtKB-EC"/>
</dbReference>
<feature type="region of interest" description="Disordered" evidence="20">
    <location>
        <begin position="1"/>
        <end position="31"/>
    </location>
</feature>
<dbReference type="PANTHER" id="PTHR16631">
    <property type="entry name" value="GLUCAN 1,3-BETA-GLUCOSIDASE"/>
    <property type="match status" value="1"/>
</dbReference>
<dbReference type="PANTHER" id="PTHR16631:SF17">
    <property type="entry name" value="GLUCAN ENDO-1,3-BETA-GLUCOSIDASE BTGC"/>
    <property type="match status" value="1"/>
</dbReference>
<protein>
    <recommendedName>
        <fullName evidence="5">glucan endo-1,3-beta-D-glucosidase</fullName>
        <ecNumber evidence="5">3.2.1.39</ecNumber>
    </recommendedName>
    <alternativeName>
        <fullName evidence="18">Endo-1,3-beta-glucanase btgC</fullName>
    </alternativeName>
    <alternativeName>
        <fullName evidence="17">Laminarinase btgC</fullName>
    </alternativeName>
</protein>
<keyword evidence="10 22" id="KW-0378">Hydrolase</keyword>
<evidence type="ECO:0000256" key="1">
    <source>
        <dbReference type="ARBA" id="ARBA00000382"/>
    </source>
</evidence>
<comment type="catalytic activity">
    <reaction evidence="1">
        <text>Hydrolysis of (1-&gt;3)-beta-D-glucosidic linkages in (1-&gt;3)-beta-D-glucans.</text>
        <dbReference type="EC" id="3.2.1.39"/>
    </reaction>
</comment>
<sequence>MYSQVQPSSTSLTDYYDHVPPPHRLAEQSYGPSQEIPLTTVTARSTAPYADSPTPTRTHFGDRRGEFPQAAFIEEKPKSRGNRKKWIFGGLAVVGILVVAGIIAGVVVSQTHTSSSSSSSNTAISGDPSRFEKDSRLKQSFYGIAYTPENSIYPNCNINLARSTTADVVTDIQLLSQLTSLFCQSSSSLKRIRLYGSDCNTTAMVLEAVQLTKVNMTVFIANYPDATDNGVAYNRQKTAIQSAIQSYGTDHIGGLTVGNEFILDYLDANGATDPNSATGNAGAAILTPFIDDTRTMLKDLNVALKVGNADAGSFFNSKVLADVDYGMANVHPWFANVSVDDAAAWTWNFFQTVDVELAQGLSNKPDMSIAETGWPTKSSDVGNESNGPSTASEANLQTFLNTFVCQANANGTEYYFFEFFDEPWKDQQFGGVEGWWGLFNSNRTLKNIEIPDCSSS</sequence>
<dbReference type="GO" id="GO:0005886">
    <property type="term" value="C:plasma membrane"/>
    <property type="evidence" value="ECO:0007669"/>
    <property type="project" value="UniProtKB-SubCell"/>
</dbReference>
<evidence type="ECO:0000256" key="9">
    <source>
        <dbReference type="ARBA" id="ARBA00022729"/>
    </source>
</evidence>
<keyword evidence="12" id="KW-0325">Glycoprotein</keyword>
<evidence type="ECO:0000256" key="20">
    <source>
        <dbReference type="SAM" id="MobiDB-lite"/>
    </source>
</evidence>
<evidence type="ECO:0000313" key="23">
    <source>
        <dbReference type="Proteomes" id="UP000799118"/>
    </source>
</evidence>
<evidence type="ECO:0000256" key="6">
    <source>
        <dbReference type="ARBA" id="ARBA00022475"/>
    </source>
</evidence>
<feature type="transmembrane region" description="Helical" evidence="21">
    <location>
        <begin position="86"/>
        <end position="108"/>
    </location>
</feature>
<dbReference type="EC" id="3.2.1.39" evidence="5"/>
<feature type="compositionally biased region" description="Polar residues" evidence="20">
    <location>
        <begin position="1"/>
        <end position="13"/>
    </location>
</feature>
<dbReference type="SUPFAM" id="SSF51445">
    <property type="entry name" value="(Trans)glycosidases"/>
    <property type="match status" value="1"/>
</dbReference>
<dbReference type="GO" id="GO:0005576">
    <property type="term" value="C:extracellular region"/>
    <property type="evidence" value="ECO:0007669"/>
    <property type="project" value="TreeGrafter"/>
</dbReference>
<evidence type="ECO:0000256" key="3">
    <source>
        <dbReference type="ARBA" id="ARBA00004401"/>
    </source>
</evidence>
<evidence type="ECO:0000256" key="10">
    <source>
        <dbReference type="ARBA" id="ARBA00022801"/>
    </source>
</evidence>
<evidence type="ECO:0000256" key="21">
    <source>
        <dbReference type="SAM" id="Phobius"/>
    </source>
</evidence>
<evidence type="ECO:0000256" key="5">
    <source>
        <dbReference type="ARBA" id="ARBA00012780"/>
    </source>
</evidence>
<reference evidence="22" key="1">
    <citation type="journal article" date="2019" name="Environ. Microbiol.">
        <title>Fungal ecological strategies reflected in gene transcription - a case study of two litter decomposers.</title>
        <authorList>
            <person name="Barbi F."/>
            <person name="Kohler A."/>
            <person name="Barry K."/>
            <person name="Baskaran P."/>
            <person name="Daum C."/>
            <person name="Fauchery L."/>
            <person name="Ihrmark K."/>
            <person name="Kuo A."/>
            <person name="LaButti K."/>
            <person name="Lipzen A."/>
            <person name="Morin E."/>
            <person name="Grigoriev I.V."/>
            <person name="Henrissat B."/>
            <person name="Lindahl B."/>
            <person name="Martin F."/>
        </authorList>
    </citation>
    <scope>NUCLEOTIDE SEQUENCE</scope>
    <source>
        <strain evidence="22">JB14</strain>
    </source>
</reference>
<evidence type="ECO:0000256" key="17">
    <source>
        <dbReference type="ARBA" id="ARBA00042373"/>
    </source>
</evidence>
<feature type="region of interest" description="Disordered" evidence="20">
    <location>
        <begin position="112"/>
        <end position="131"/>
    </location>
</feature>
<gene>
    <name evidence="22" type="ORF">BT96DRAFT_1095253</name>
</gene>
<dbReference type="Gene3D" id="3.20.20.80">
    <property type="entry name" value="Glycosidases"/>
    <property type="match status" value="2"/>
</dbReference>
<dbReference type="OrthoDB" id="68336at2759"/>
<accession>A0A6A4II36</accession>
<evidence type="ECO:0000256" key="16">
    <source>
        <dbReference type="ARBA" id="ARBA00037649"/>
    </source>
</evidence>
<keyword evidence="13" id="KW-0119">Carbohydrate metabolism</keyword>